<dbReference type="EMBL" id="JBGFSN010000004">
    <property type="protein sequence ID" value="MFH8134197.1"/>
    <property type="molecule type" value="Genomic_DNA"/>
</dbReference>
<organism evidence="2 3">
    <name type="scientific">Pantoea osteomyelitidis</name>
    <dbReference type="NCBI Taxonomy" id="3230026"/>
    <lineage>
        <taxon>Bacteria</taxon>
        <taxon>Pseudomonadati</taxon>
        <taxon>Pseudomonadota</taxon>
        <taxon>Gammaproteobacteria</taxon>
        <taxon>Enterobacterales</taxon>
        <taxon>Erwiniaceae</taxon>
        <taxon>Pantoea</taxon>
    </lineage>
</organism>
<keyword evidence="1" id="KW-0472">Membrane</keyword>
<accession>A0ABW7PVE3</accession>
<feature type="transmembrane region" description="Helical" evidence="1">
    <location>
        <begin position="81"/>
        <end position="106"/>
    </location>
</feature>
<evidence type="ECO:0000313" key="3">
    <source>
        <dbReference type="Proteomes" id="UP001611251"/>
    </source>
</evidence>
<feature type="transmembrane region" description="Helical" evidence="1">
    <location>
        <begin position="39"/>
        <end position="61"/>
    </location>
</feature>
<evidence type="ECO:0000313" key="2">
    <source>
        <dbReference type="EMBL" id="MFH8134197.1"/>
    </source>
</evidence>
<keyword evidence="1" id="KW-0812">Transmembrane</keyword>
<name>A0ABW7PVE3_9GAMM</name>
<sequence>MNETVVTTKEELKKAKDKKVEIILVEGELAKNLRRSKKIGIATGGLSVVAVAALAASLAAAPVSGGASLAGFAAVAPTAAAAFSGFEISAIIAASAIGLTLLIAIFKDYEEVEAGPNGGIKLKRKQRKT</sequence>
<dbReference type="Proteomes" id="UP001611251">
    <property type="component" value="Unassembled WGS sequence"/>
</dbReference>
<protein>
    <submittedName>
        <fullName evidence="2">Uncharacterized protein</fullName>
    </submittedName>
</protein>
<evidence type="ECO:0000256" key="1">
    <source>
        <dbReference type="SAM" id="Phobius"/>
    </source>
</evidence>
<reference evidence="2 3" key="1">
    <citation type="submission" date="2024-08" db="EMBL/GenBank/DDBJ databases">
        <title>Pantoea ronii - a newly identified human opportunistic pathogen.</title>
        <authorList>
            <person name="Keidar-Friedman D."/>
            <person name="Sorek N."/>
            <person name="Leshin-Carmel D."/>
            <person name="Tsur A."/>
            <person name="Amsalem M."/>
            <person name="Tolkach D."/>
            <person name="Brosh-Nissimov T."/>
        </authorList>
    </citation>
    <scope>NUCLEOTIDE SEQUENCE [LARGE SCALE GENOMIC DNA]</scope>
    <source>
        <strain evidence="2 3">AA23256</strain>
    </source>
</reference>
<keyword evidence="3" id="KW-1185">Reference proteome</keyword>
<dbReference type="RefSeq" id="WP_397213771.1">
    <property type="nucleotide sequence ID" value="NZ_JBGFSN010000004.1"/>
</dbReference>
<keyword evidence="1" id="KW-1133">Transmembrane helix</keyword>
<proteinExistence type="predicted"/>
<comment type="caution">
    <text evidence="2">The sequence shown here is derived from an EMBL/GenBank/DDBJ whole genome shotgun (WGS) entry which is preliminary data.</text>
</comment>
<gene>
    <name evidence="2" type="ORF">ABU178_08420</name>
</gene>